<protein>
    <submittedName>
        <fullName evidence="2">Uncharacterized protein</fullName>
    </submittedName>
</protein>
<sequence length="164" mass="17892">MNTKGRLVPISNTTTEHMAKKLQQAIIKIAGLNKYEQFIMVKVLRFEQELLLQQASALPDFCNFPSRKQPGSALLKVPPVLDLGTVGALCRAERLQPTPAAGLLRQQLAVRFVAQRAAQREASESTARGSRGSAEGQKDTAQIRGIGCLRSDPPHPRPSRAIQA</sequence>
<proteinExistence type="predicted"/>
<feature type="region of interest" description="Disordered" evidence="1">
    <location>
        <begin position="120"/>
        <end position="164"/>
    </location>
</feature>
<accession>R0LP39</accession>
<dbReference type="EMBL" id="KB742523">
    <property type="protein sequence ID" value="EOB07484.1"/>
    <property type="molecule type" value="Genomic_DNA"/>
</dbReference>
<dbReference type="AlphaFoldDB" id="R0LP39"/>
<reference evidence="3" key="1">
    <citation type="journal article" date="2013" name="Nat. Genet.">
        <title>The duck genome and transcriptome provide insight into an avian influenza virus reservoir species.</title>
        <authorList>
            <person name="Huang Y."/>
            <person name="Li Y."/>
            <person name="Burt D.W."/>
            <person name="Chen H."/>
            <person name="Zhang Y."/>
            <person name="Qian W."/>
            <person name="Kim H."/>
            <person name="Gan S."/>
            <person name="Zhao Y."/>
            <person name="Li J."/>
            <person name="Yi K."/>
            <person name="Feng H."/>
            <person name="Zhu P."/>
            <person name="Li B."/>
            <person name="Liu Q."/>
            <person name="Fairley S."/>
            <person name="Magor K.E."/>
            <person name="Du Z."/>
            <person name="Hu X."/>
            <person name="Goodman L."/>
            <person name="Tafer H."/>
            <person name="Vignal A."/>
            <person name="Lee T."/>
            <person name="Kim K.W."/>
            <person name="Sheng Z."/>
            <person name="An Y."/>
            <person name="Searle S."/>
            <person name="Herrero J."/>
            <person name="Groenen M.A."/>
            <person name="Crooijmans R.P."/>
            <person name="Faraut T."/>
            <person name="Cai Q."/>
            <person name="Webster R.G."/>
            <person name="Aldridge J.R."/>
            <person name="Warren W.C."/>
            <person name="Bartschat S."/>
            <person name="Kehr S."/>
            <person name="Marz M."/>
            <person name="Stadler P.F."/>
            <person name="Smith J."/>
            <person name="Kraus R.H."/>
            <person name="Zhao Y."/>
            <person name="Ren L."/>
            <person name="Fei J."/>
            <person name="Morisson M."/>
            <person name="Kaiser P."/>
            <person name="Griffin D.K."/>
            <person name="Rao M."/>
            <person name="Pitel F."/>
            <person name="Wang J."/>
            <person name="Li N."/>
        </authorList>
    </citation>
    <scope>NUCLEOTIDE SEQUENCE [LARGE SCALE GENOMIC DNA]</scope>
</reference>
<name>R0LP39_ANAPL</name>
<organism evidence="2 3">
    <name type="scientific">Anas platyrhynchos</name>
    <name type="common">Mallard</name>
    <name type="synonym">Anas boschas</name>
    <dbReference type="NCBI Taxonomy" id="8839"/>
    <lineage>
        <taxon>Eukaryota</taxon>
        <taxon>Metazoa</taxon>
        <taxon>Chordata</taxon>
        <taxon>Craniata</taxon>
        <taxon>Vertebrata</taxon>
        <taxon>Euteleostomi</taxon>
        <taxon>Archelosauria</taxon>
        <taxon>Archosauria</taxon>
        <taxon>Dinosauria</taxon>
        <taxon>Saurischia</taxon>
        <taxon>Theropoda</taxon>
        <taxon>Coelurosauria</taxon>
        <taxon>Aves</taxon>
        <taxon>Neognathae</taxon>
        <taxon>Galloanserae</taxon>
        <taxon>Anseriformes</taxon>
        <taxon>Anatidae</taxon>
        <taxon>Anatinae</taxon>
        <taxon>Anas</taxon>
    </lineage>
</organism>
<gene>
    <name evidence="2" type="ORF">Anapl_02036</name>
</gene>
<dbReference type="Proteomes" id="UP000296049">
    <property type="component" value="Unassembled WGS sequence"/>
</dbReference>
<evidence type="ECO:0000256" key="1">
    <source>
        <dbReference type="SAM" id="MobiDB-lite"/>
    </source>
</evidence>
<evidence type="ECO:0000313" key="3">
    <source>
        <dbReference type="Proteomes" id="UP000296049"/>
    </source>
</evidence>
<keyword evidence="3" id="KW-1185">Reference proteome</keyword>
<evidence type="ECO:0000313" key="2">
    <source>
        <dbReference type="EMBL" id="EOB07484.1"/>
    </source>
</evidence>